<dbReference type="PANTHER" id="PTHR18964:SF149">
    <property type="entry name" value="BIFUNCTIONAL UDP-N-ACETYLGLUCOSAMINE 2-EPIMERASE_N-ACETYLMANNOSAMINE KINASE"/>
    <property type="match status" value="1"/>
</dbReference>
<dbReference type="Gene3D" id="3.30.420.40">
    <property type="match status" value="2"/>
</dbReference>
<dbReference type="EMBL" id="QHKI01000155">
    <property type="protein sequence ID" value="RSM58038.1"/>
    <property type="molecule type" value="Genomic_DNA"/>
</dbReference>
<dbReference type="Pfam" id="PF00480">
    <property type="entry name" value="ROK"/>
    <property type="match status" value="1"/>
</dbReference>
<accession>A0A428XRV2</accession>
<evidence type="ECO:0000256" key="2">
    <source>
        <dbReference type="SAM" id="MobiDB-lite"/>
    </source>
</evidence>
<keyword evidence="3" id="KW-0808">Transferase</keyword>
<dbReference type="AlphaFoldDB" id="A0A428XRV2"/>
<reference evidence="3 4" key="1">
    <citation type="submission" date="2018-05" db="EMBL/GenBank/DDBJ databases">
        <title>Evolution of GPA BGCs.</title>
        <authorList>
            <person name="Waglechner N."/>
            <person name="Wright G.D."/>
        </authorList>
    </citation>
    <scope>NUCLEOTIDE SEQUENCE [LARGE SCALE GENOMIC DNA]</scope>
    <source>
        <strain evidence="3 4">A82846</strain>
    </source>
</reference>
<dbReference type="Proteomes" id="UP000287547">
    <property type="component" value="Unassembled WGS sequence"/>
</dbReference>
<proteinExistence type="inferred from homology"/>
<feature type="compositionally biased region" description="Low complexity" evidence="2">
    <location>
        <begin position="40"/>
        <end position="57"/>
    </location>
</feature>
<dbReference type="InterPro" id="IPR000600">
    <property type="entry name" value="ROK"/>
</dbReference>
<dbReference type="SUPFAM" id="SSF53067">
    <property type="entry name" value="Actin-like ATPase domain"/>
    <property type="match status" value="1"/>
</dbReference>
<evidence type="ECO:0000256" key="1">
    <source>
        <dbReference type="ARBA" id="ARBA00006479"/>
    </source>
</evidence>
<evidence type="ECO:0000313" key="4">
    <source>
        <dbReference type="Proteomes" id="UP000287547"/>
    </source>
</evidence>
<name>A0A428XRV2_KIBAR</name>
<dbReference type="PANTHER" id="PTHR18964">
    <property type="entry name" value="ROK (REPRESSOR, ORF, KINASE) FAMILY"/>
    <property type="match status" value="1"/>
</dbReference>
<organism evidence="3 4">
    <name type="scientific">Kibdelosporangium aridum</name>
    <dbReference type="NCBI Taxonomy" id="2030"/>
    <lineage>
        <taxon>Bacteria</taxon>
        <taxon>Bacillati</taxon>
        <taxon>Actinomycetota</taxon>
        <taxon>Actinomycetes</taxon>
        <taxon>Pseudonocardiales</taxon>
        <taxon>Pseudonocardiaceae</taxon>
        <taxon>Kibdelosporangium</taxon>
    </lineage>
</organism>
<protein>
    <submittedName>
        <fullName evidence="3">Sugar kinase</fullName>
    </submittedName>
</protein>
<dbReference type="InterPro" id="IPR049874">
    <property type="entry name" value="ROK_cs"/>
</dbReference>
<feature type="region of interest" description="Disordered" evidence="2">
    <location>
        <begin position="1"/>
        <end position="57"/>
    </location>
</feature>
<dbReference type="PROSITE" id="PS01125">
    <property type="entry name" value="ROK"/>
    <property type="match status" value="1"/>
</dbReference>
<dbReference type="InterPro" id="IPR043129">
    <property type="entry name" value="ATPase_NBD"/>
</dbReference>
<keyword evidence="3" id="KW-0418">Kinase</keyword>
<gene>
    <name evidence="3" type="ORF">DMH04_56535</name>
</gene>
<dbReference type="GO" id="GO:0016301">
    <property type="term" value="F:kinase activity"/>
    <property type="evidence" value="ECO:0007669"/>
    <property type="project" value="UniProtKB-KW"/>
</dbReference>
<sequence>MTSAGTAGELSGSARRCPTRTPFPWRPAAGRRGTSRRSSRCSCSASYSPSAPPSSQACSATWKRSQESCNPLEVRTMAEASPEDKNHTTLALDIGGTWIRAAAVTHDGMLLGVRKQANPPTGSATEILALCAQLADEAWAASPVPPLGLGVSTTGPVNPRTGVLYDPPNTPAGFSGLPLGQYLREQLDLAVVVDRDTNAAALAEQRFGAARGCTDFVYLTVSTGIGAAVIADGELLRGADGAAGELGHAVVAPDGPVCGCGRRGCLEAVAAGPAIGRAADQYARANPGSGLAQLRDSLGGTPLRGHHVGAAALDGDPDARKILAAVGAAVVSSIVDIVNVFNPQRVVLGGGVAMAQPNWIEEANDALRQSALQPASETARVVPTELGDNGGLLGAALLLDQPDHGARHRRRE</sequence>
<comment type="similarity">
    <text evidence="1">Belongs to the ROK (NagC/XylR) family.</text>
</comment>
<dbReference type="OrthoDB" id="8772678at2"/>
<evidence type="ECO:0000313" key="3">
    <source>
        <dbReference type="EMBL" id="RSM58038.1"/>
    </source>
</evidence>
<comment type="caution">
    <text evidence="3">The sequence shown here is derived from an EMBL/GenBank/DDBJ whole genome shotgun (WGS) entry which is preliminary data.</text>
</comment>